<dbReference type="OrthoDB" id="9804858at2"/>
<evidence type="ECO:0000256" key="5">
    <source>
        <dbReference type="ARBA" id="ARBA00023211"/>
    </source>
</evidence>
<keyword evidence="5" id="KW-0464">Manganese</keyword>
<evidence type="ECO:0000259" key="8">
    <source>
        <dbReference type="PROSITE" id="PS50991"/>
    </source>
</evidence>
<dbReference type="InterPro" id="IPR002034">
    <property type="entry name" value="AIPM/Hcit_synth_CS"/>
</dbReference>
<dbReference type="GO" id="GO:0003852">
    <property type="term" value="F:2-isopropylmalate synthase activity"/>
    <property type="evidence" value="ECO:0007669"/>
    <property type="project" value="UniProtKB-EC"/>
</dbReference>
<evidence type="ECO:0000256" key="7">
    <source>
        <dbReference type="SAM" id="MobiDB-lite"/>
    </source>
</evidence>
<keyword evidence="3" id="KW-0028">Amino-acid biosynthesis</keyword>
<reference evidence="9 10" key="1">
    <citation type="submission" date="2019-07" db="EMBL/GenBank/DDBJ databases">
        <title>New species of Amycolatopsis and Streptomyces.</title>
        <authorList>
            <person name="Duangmal K."/>
            <person name="Teo W.F.A."/>
            <person name="Lipun K."/>
        </authorList>
    </citation>
    <scope>NUCLEOTIDE SEQUENCE [LARGE SCALE GENOMIC DNA]</scope>
    <source>
        <strain evidence="9 10">NBRC 106415</strain>
    </source>
</reference>
<dbReference type="Gene3D" id="3.20.20.70">
    <property type="entry name" value="Aldolase class I"/>
    <property type="match status" value="1"/>
</dbReference>
<dbReference type="EC" id="2.3.3.13" evidence="2"/>
<comment type="pathway">
    <text evidence="1">Amino-acid biosynthesis; L-leucine biosynthesis; L-leucine from 3-methyl-2-oxobutanoate: step 1/4.</text>
</comment>
<evidence type="ECO:0000256" key="2">
    <source>
        <dbReference type="ARBA" id="ARBA00012973"/>
    </source>
</evidence>
<comment type="caution">
    <text evidence="9">The sequence shown here is derived from an EMBL/GenBank/DDBJ whole genome shotgun (WGS) entry which is preliminary data.</text>
</comment>
<evidence type="ECO:0000256" key="1">
    <source>
        <dbReference type="ARBA" id="ARBA00004689"/>
    </source>
</evidence>
<dbReference type="Gene3D" id="1.10.238.260">
    <property type="match status" value="1"/>
</dbReference>
<evidence type="ECO:0000256" key="6">
    <source>
        <dbReference type="ARBA" id="ARBA00023304"/>
    </source>
</evidence>
<evidence type="ECO:0000313" key="10">
    <source>
        <dbReference type="Proteomes" id="UP000400924"/>
    </source>
</evidence>
<feature type="region of interest" description="Disordered" evidence="7">
    <location>
        <begin position="1"/>
        <end position="25"/>
    </location>
</feature>
<dbReference type="EMBL" id="VJZC01000003">
    <property type="protein sequence ID" value="MPY55829.1"/>
    <property type="molecule type" value="Genomic_DNA"/>
</dbReference>
<protein>
    <recommendedName>
        <fullName evidence="2">2-isopropylmalate synthase</fullName>
        <ecNumber evidence="2">2.3.3.13</ecNumber>
    </recommendedName>
</protein>
<evidence type="ECO:0000256" key="3">
    <source>
        <dbReference type="ARBA" id="ARBA00022605"/>
    </source>
</evidence>
<accession>A0A5N8X8S0</accession>
<feature type="compositionally biased region" description="Polar residues" evidence="7">
    <location>
        <begin position="7"/>
        <end position="21"/>
    </location>
</feature>
<keyword evidence="10" id="KW-1185">Reference proteome</keyword>
<feature type="domain" description="Pyruvate carboxyltransferase" evidence="8">
    <location>
        <begin position="66"/>
        <end position="332"/>
    </location>
</feature>
<dbReference type="AlphaFoldDB" id="A0A5N8X8S0"/>
<dbReference type="PROSITE" id="PS00816">
    <property type="entry name" value="AIPM_HOMOCIT_SYNTH_2"/>
    <property type="match status" value="1"/>
</dbReference>
<keyword evidence="4" id="KW-0808">Transferase</keyword>
<gene>
    <name evidence="9" type="ORF">FNH08_01060</name>
</gene>
<evidence type="ECO:0000256" key="4">
    <source>
        <dbReference type="ARBA" id="ARBA00022679"/>
    </source>
</evidence>
<dbReference type="InterPro" id="IPR000891">
    <property type="entry name" value="PYR_CT"/>
</dbReference>
<keyword evidence="6" id="KW-0100">Branched-chain amino acid biosynthesis</keyword>
<dbReference type="GO" id="GO:0009098">
    <property type="term" value="P:L-leucine biosynthetic process"/>
    <property type="evidence" value="ECO:0007669"/>
    <property type="project" value="TreeGrafter"/>
</dbReference>
<dbReference type="CDD" id="cd03174">
    <property type="entry name" value="DRE_TIM_metallolyase"/>
    <property type="match status" value="1"/>
</dbReference>
<dbReference type="Pfam" id="PF00682">
    <property type="entry name" value="HMGL-like"/>
    <property type="match status" value="1"/>
</dbReference>
<organism evidence="9 10">
    <name type="scientific">Streptomyces spongiae</name>
    <dbReference type="NCBI Taxonomy" id="565072"/>
    <lineage>
        <taxon>Bacteria</taxon>
        <taxon>Bacillati</taxon>
        <taxon>Actinomycetota</taxon>
        <taxon>Actinomycetes</taxon>
        <taxon>Kitasatosporales</taxon>
        <taxon>Streptomycetaceae</taxon>
        <taxon>Streptomyces</taxon>
    </lineage>
</organism>
<sequence>MWPPRSMPNSLTTTSHSSMASSPPELSELNVSITDKTATLPADTWFNWNSYPYEETQRSLTPTVTGAFFDETLRDGLQAANIPIPEVDRKIEFIHHMVRCGVRSADLGFPGSGPAAARECTEIAKYIAAEDLPLAQGYAGRTHPDDIAAICGISQAAGAPVEAYVFTGVSPIRQHVEDWSIESIQQNIRDSAKACDREGVEFVLVLEDTVRCTPKLLGKLYDVAIDSGVRRVTLCDTVGTSTPTGTEALIRWTTRYFADRGHPVGLEWHGHNDRGLALANSLTALALGCVRVHGTILGIGERAGNTALDQLIVNGYLGDHGDYDLLALREYCEFAAEALDLAVPENYPAMGRDVFKTSAGVHATAILKAHQKGSDLLKDIVYSGVPASALGRDQEVLIDASSGANNVRYWLTTRGYQLDSDVSDVIEKVLHAAKSRRVALEDEQIRQIIAEH</sequence>
<dbReference type="PROSITE" id="PS50991">
    <property type="entry name" value="PYR_CT"/>
    <property type="match status" value="1"/>
</dbReference>
<dbReference type="PANTHER" id="PTHR10277">
    <property type="entry name" value="HOMOCITRATE SYNTHASE-RELATED"/>
    <property type="match status" value="1"/>
</dbReference>
<evidence type="ECO:0000313" key="9">
    <source>
        <dbReference type="EMBL" id="MPY55829.1"/>
    </source>
</evidence>
<proteinExistence type="predicted"/>
<name>A0A5N8X8S0_9ACTN</name>
<dbReference type="InterPro" id="IPR013785">
    <property type="entry name" value="Aldolase_TIM"/>
</dbReference>
<dbReference type="SUPFAM" id="SSF51569">
    <property type="entry name" value="Aldolase"/>
    <property type="match status" value="1"/>
</dbReference>
<dbReference type="Proteomes" id="UP000400924">
    <property type="component" value="Unassembled WGS sequence"/>
</dbReference>
<dbReference type="PANTHER" id="PTHR10277:SF9">
    <property type="entry name" value="2-ISOPROPYLMALATE SYNTHASE 1, CHLOROPLASTIC-RELATED"/>
    <property type="match status" value="1"/>
</dbReference>
<dbReference type="InterPro" id="IPR050073">
    <property type="entry name" value="2-IPM_HCS-like"/>
</dbReference>